<dbReference type="EC" id="2.1.1.177" evidence="6"/>
<keyword evidence="1 6" id="KW-0698">rRNA processing</keyword>
<dbReference type="PIRSF" id="PIRSF004505">
    <property type="entry name" value="MT_bac"/>
    <property type="match status" value="1"/>
</dbReference>
<dbReference type="CDD" id="cd18081">
    <property type="entry name" value="RlmH-like"/>
    <property type="match status" value="1"/>
</dbReference>
<evidence type="ECO:0000256" key="1">
    <source>
        <dbReference type="ARBA" id="ARBA00022552"/>
    </source>
</evidence>
<reference evidence="7 8" key="1">
    <citation type="submission" date="2015-09" db="EMBL/GenBank/DDBJ databases">
        <title>Draft genome sequence of Hydrogenibacillus schlegelii DSM 2000.</title>
        <authorList>
            <person name="Hemp J."/>
        </authorList>
    </citation>
    <scope>NUCLEOTIDE SEQUENCE [LARGE SCALE GENOMIC DNA]</scope>
    <source>
        <strain evidence="7 8">MA 48</strain>
    </source>
</reference>
<dbReference type="Proteomes" id="UP000243024">
    <property type="component" value="Unassembled WGS sequence"/>
</dbReference>
<proteinExistence type="inferred from homology"/>
<evidence type="ECO:0000256" key="2">
    <source>
        <dbReference type="ARBA" id="ARBA00022603"/>
    </source>
</evidence>
<comment type="subunit">
    <text evidence="6">Homodimer.</text>
</comment>
<dbReference type="EMBL" id="JXBB01000023">
    <property type="protein sequence ID" value="OAR04170.1"/>
    <property type="molecule type" value="Genomic_DNA"/>
</dbReference>
<evidence type="ECO:0000256" key="6">
    <source>
        <dbReference type="HAMAP-Rule" id="MF_00658"/>
    </source>
</evidence>
<dbReference type="RefSeq" id="WP_066201429.1">
    <property type="nucleotide sequence ID" value="NZ_CBCSAS010000008.1"/>
</dbReference>
<sequence>MYRFSIVAVGRLPAPLRAAADHYRRRLSQLAAVREIEVREAAGPSPETAAERERVRTDESARVLRATPKGAFRVLVDPRGTLLASEALAAHLDRWGMAGRSDIAWLIGGSEGFSREMPEAVDFVWSLSPLTFPHSLARVIVYEQLYRALKILRGEPYHK</sequence>
<keyword evidence="8" id="KW-1185">Reference proteome</keyword>
<comment type="catalytic activity">
    <reaction evidence="6">
        <text>pseudouridine(1915) in 23S rRNA + S-adenosyl-L-methionine = N(3)-methylpseudouridine(1915) in 23S rRNA + S-adenosyl-L-homocysteine + H(+)</text>
        <dbReference type="Rhea" id="RHEA:42752"/>
        <dbReference type="Rhea" id="RHEA-COMP:10221"/>
        <dbReference type="Rhea" id="RHEA-COMP:10222"/>
        <dbReference type="ChEBI" id="CHEBI:15378"/>
        <dbReference type="ChEBI" id="CHEBI:57856"/>
        <dbReference type="ChEBI" id="CHEBI:59789"/>
        <dbReference type="ChEBI" id="CHEBI:65314"/>
        <dbReference type="ChEBI" id="CHEBI:74486"/>
        <dbReference type="EC" id="2.1.1.177"/>
    </reaction>
</comment>
<evidence type="ECO:0000313" key="8">
    <source>
        <dbReference type="Proteomes" id="UP000243024"/>
    </source>
</evidence>
<evidence type="ECO:0000256" key="3">
    <source>
        <dbReference type="ARBA" id="ARBA00022679"/>
    </source>
</evidence>
<dbReference type="InterPro" id="IPR029026">
    <property type="entry name" value="tRNA_m1G_MTases_N"/>
</dbReference>
<dbReference type="SUPFAM" id="SSF75217">
    <property type="entry name" value="alpha/beta knot"/>
    <property type="match status" value="1"/>
</dbReference>
<accession>A0A132NAI8</accession>
<keyword evidence="6" id="KW-0963">Cytoplasm</keyword>
<dbReference type="STRING" id="1484.SA87_06845"/>
<comment type="similarity">
    <text evidence="5 6">Belongs to the RNA methyltransferase RlmH family.</text>
</comment>
<keyword evidence="4 6" id="KW-0949">S-adenosyl-L-methionine</keyword>
<dbReference type="PANTHER" id="PTHR33603">
    <property type="entry name" value="METHYLTRANSFERASE"/>
    <property type="match status" value="1"/>
</dbReference>
<comment type="subcellular location">
    <subcellularLocation>
        <location evidence="6">Cytoplasm</location>
    </subcellularLocation>
</comment>
<dbReference type="GO" id="GO:0070038">
    <property type="term" value="F:rRNA (pseudouridine-N3-)-methyltransferase activity"/>
    <property type="evidence" value="ECO:0007669"/>
    <property type="project" value="UniProtKB-UniRule"/>
</dbReference>
<comment type="caution">
    <text evidence="6">Lacks conserved residue(s) required for the propagation of feature annotation.</text>
</comment>
<protein>
    <recommendedName>
        <fullName evidence="6">Ribosomal RNA large subunit methyltransferase H</fullName>
        <ecNumber evidence="6">2.1.1.177</ecNumber>
    </recommendedName>
    <alternativeName>
        <fullName evidence="6">23S rRNA (pseudouridine1915-N3)-methyltransferase</fullName>
    </alternativeName>
    <alternativeName>
        <fullName evidence="6">23S rRNA m3Psi1915 methyltransferase</fullName>
    </alternativeName>
    <alternativeName>
        <fullName evidence="6">rRNA (pseudouridine-N3-)-methyltransferase RlmH</fullName>
    </alternativeName>
</protein>
<dbReference type="GO" id="GO:0005737">
    <property type="term" value="C:cytoplasm"/>
    <property type="evidence" value="ECO:0007669"/>
    <property type="project" value="UniProtKB-SubCell"/>
</dbReference>
<comment type="function">
    <text evidence="6">Specifically methylates the pseudouridine at position 1915 (m3Psi1915) in 23S rRNA.</text>
</comment>
<feature type="binding site" evidence="6">
    <location>
        <position position="108"/>
    </location>
    <ligand>
        <name>S-adenosyl-L-methionine</name>
        <dbReference type="ChEBI" id="CHEBI:59789"/>
    </ligand>
</feature>
<dbReference type="PANTHER" id="PTHR33603:SF1">
    <property type="entry name" value="RIBOSOMAL RNA LARGE SUBUNIT METHYLTRANSFERASE H"/>
    <property type="match status" value="1"/>
</dbReference>
<dbReference type="Pfam" id="PF02590">
    <property type="entry name" value="SPOUT_MTase"/>
    <property type="match status" value="1"/>
</dbReference>
<feature type="binding site" evidence="6">
    <location>
        <begin position="127"/>
        <end position="132"/>
    </location>
    <ligand>
        <name>S-adenosyl-L-methionine</name>
        <dbReference type="ChEBI" id="CHEBI:59789"/>
    </ligand>
</feature>
<dbReference type="InterPro" id="IPR003742">
    <property type="entry name" value="RlmH-like"/>
</dbReference>
<gene>
    <name evidence="6" type="primary">rlmH</name>
    <name evidence="7" type="ORF">SA87_06845</name>
</gene>
<evidence type="ECO:0000256" key="5">
    <source>
        <dbReference type="ARBA" id="ARBA00038303"/>
    </source>
</evidence>
<evidence type="ECO:0000313" key="7">
    <source>
        <dbReference type="EMBL" id="OAR04170.1"/>
    </source>
</evidence>
<dbReference type="HAMAP" id="MF_00658">
    <property type="entry name" value="23SrRNA_methyltr_H"/>
    <property type="match status" value="1"/>
</dbReference>
<dbReference type="AlphaFoldDB" id="A0A132NAI8"/>
<name>A0A132NAI8_HYDSH</name>
<keyword evidence="2 6" id="KW-0489">Methyltransferase</keyword>
<keyword evidence="3 6" id="KW-0808">Transferase</keyword>
<dbReference type="Gene3D" id="3.40.1280.10">
    <property type="match status" value="1"/>
</dbReference>
<organism evidence="7 8">
    <name type="scientific">Hydrogenibacillus schlegelii</name>
    <name type="common">Bacillus schlegelii</name>
    <dbReference type="NCBI Taxonomy" id="1484"/>
    <lineage>
        <taxon>Bacteria</taxon>
        <taxon>Bacillati</taxon>
        <taxon>Bacillota</taxon>
        <taxon>Bacilli</taxon>
        <taxon>Bacillales</taxon>
        <taxon>Bacillales Family X. Incertae Sedis</taxon>
        <taxon>Hydrogenibacillus</taxon>
    </lineage>
</organism>
<dbReference type="InterPro" id="IPR029028">
    <property type="entry name" value="Alpha/beta_knot_MTases"/>
</dbReference>
<comment type="caution">
    <text evidence="7">The sequence shown here is derived from an EMBL/GenBank/DDBJ whole genome shotgun (WGS) entry which is preliminary data.</text>
</comment>
<evidence type="ECO:0000256" key="4">
    <source>
        <dbReference type="ARBA" id="ARBA00022691"/>
    </source>
</evidence>